<keyword evidence="2 16" id="KW-0813">Transport</keyword>
<gene>
    <name evidence="16" type="primary">kdpB</name>
    <name evidence="18" type="ORF">BPA30113_02581</name>
</gene>
<dbReference type="PRINTS" id="PR00119">
    <property type="entry name" value="CATATPASE"/>
</dbReference>
<dbReference type="Pfam" id="PF00702">
    <property type="entry name" value="Hydrolase"/>
    <property type="match status" value="1"/>
</dbReference>
<feature type="transmembrane region" description="Helical" evidence="16">
    <location>
        <begin position="78"/>
        <end position="98"/>
    </location>
</feature>
<feature type="binding site" evidence="16">
    <location>
        <position position="370"/>
    </location>
    <ligand>
        <name>ATP</name>
        <dbReference type="ChEBI" id="CHEBI:30616"/>
    </ligand>
</feature>
<dbReference type="Gene3D" id="3.40.1110.10">
    <property type="entry name" value="Calcium-transporting ATPase, cytoplasmic domain N"/>
    <property type="match status" value="1"/>
</dbReference>
<evidence type="ECO:0000313" key="18">
    <source>
        <dbReference type="EMBL" id="VWB58595.1"/>
    </source>
</evidence>
<dbReference type="SUPFAM" id="SSF81653">
    <property type="entry name" value="Calcium ATPase, transduction domain A"/>
    <property type="match status" value="1"/>
</dbReference>
<keyword evidence="6 16" id="KW-0812">Transmembrane</keyword>
<evidence type="ECO:0000256" key="7">
    <source>
        <dbReference type="ARBA" id="ARBA00022723"/>
    </source>
</evidence>
<evidence type="ECO:0000256" key="3">
    <source>
        <dbReference type="ARBA" id="ARBA00022475"/>
    </source>
</evidence>
<keyword evidence="15 16" id="KW-0472">Membrane</keyword>
<protein>
    <recommendedName>
        <fullName evidence="16">Potassium-transporting ATPase ATP-binding subunit</fullName>
        <ecNumber evidence="16">7.2.2.6</ecNumber>
    </recommendedName>
    <alternativeName>
        <fullName evidence="16">ATP phosphohydrolase [potassium-transporting] B chain</fullName>
    </alternativeName>
    <alternativeName>
        <fullName evidence="16">Potassium-binding and translocating subunit B</fullName>
    </alternativeName>
    <alternativeName>
        <fullName evidence="16">Potassium-translocating ATPase B chain</fullName>
    </alternativeName>
</protein>
<feature type="transmembrane region" description="Helical" evidence="16">
    <location>
        <begin position="692"/>
        <end position="713"/>
    </location>
</feature>
<evidence type="ECO:0000256" key="12">
    <source>
        <dbReference type="ARBA" id="ARBA00022967"/>
    </source>
</evidence>
<evidence type="ECO:0000259" key="17">
    <source>
        <dbReference type="Pfam" id="PF00122"/>
    </source>
</evidence>
<keyword evidence="7 16" id="KW-0479">Metal-binding</keyword>
<comment type="similarity">
    <text evidence="16">Belongs to the cation transport ATPase (P-type) (TC 3.A.3) family. Type IA subfamily.</text>
</comment>
<dbReference type="GO" id="GO:0005524">
    <property type="term" value="F:ATP binding"/>
    <property type="evidence" value="ECO:0007669"/>
    <property type="project" value="UniProtKB-UniRule"/>
</dbReference>
<comment type="subunit">
    <text evidence="16">The system is composed of three essential subunits: KdpA, KdpB and KdpC.</text>
</comment>
<keyword evidence="14 16" id="KW-0406">Ion transport</keyword>
<dbReference type="InterPro" id="IPR008250">
    <property type="entry name" value="ATPase_P-typ_transduc_dom_A_sf"/>
</dbReference>
<dbReference type="GO" id="GO:0000287">
    <property type="term" value="F:magnesium ion binding"/>
    <property type="evidence" value="ECO:0007669"/>
    <property type="project" value="UniProtKB-UniRule"/>
</dbReference>
<evidence type="ECO:0000256" key="8">
    <source>
        <dbReference type="ARBA" id="ARBA00022741"/>
    </source>
</evidence>
<dbReference type="PANTHER" id="PTHR43743">
    <property type="entry name" value="POTASSIUM-TRANSPORTING ATPASE ATP-BINDING SUBUNIT"/>
    <property type="match status" value="1"/>
</dbReference>
<dbReference type="SUPFAM" id="SSF56784">
    <property type="entry name" value="HAD-like"/>
    <property type="match status" value="1"/>
</dbReference>
<evidence type="ECO:0000256" key="9">
    <source>
        <dbReference type="ARBA" id="ARBA00022840"/>
    </source>
</evidence>
<dbReference type="AlphaFoldDB" id="A0A6P2KV36"/>
<dbReference type="SFLD" id="SFLDF00027">
    <property type="entry name" value="p-type_atpase"/>
    <property type="match status" value="1"/>
</dbReference>
<dbReference type="GO" id="GO:0005886">
    <property type="term" value="C:plasma membrane"/>
    <property type="evidence" value="ECO:0007669"/>
    <property type="project" value="UniProtKB-SubCell"/>
</dbReference>
<dbReference type="InterPro" id="IPR001757">
    <property type="entry name" value="P_typ_ATPase"/>
</dbReference>
<dbReference type="FunFam" id="2.70.150.10:FF:000033">
    <property type="entry name" value="Potassium-transporting ATPase ATP-binding subunit"/>
    <property type="match status" value="1"/>
</dbReference>
<dbReference type="InterPro" id="IPR023299">
    <property type="entry name" value="ATPase_P-typ_cyto_dom_N"/>
</dbReference>
<evidence type="ECO:0000256" key="16">
    <source>
        <dbReference type="HAMAP-Rule" id="MF_00285"/>
    </source>
</evidence>
<dbReference type="HAMAP" id="MF_00285">
    <property type="entry name" value="KdpB"/>
    <property type="match status" value="1"/>
</dbReference>
<dbReference type="GO" id="GO:0016887">
    <property type="term" value="F:ATP hydrolysis activity"/>
    <property type="evidence" value="ECO:0007669"/>
    <property type="project" value="InterPro"/>
</dbReference>
<feature type="active site" description="4-aspartylphosphate intermediate" evidence="16">
    <location>
        <position position="329"/>
    </location>
</feature>
<evidence type="ECO:0000256" key="13">
    <source>
        <dbReference type="ARBA" id="ARBA00022989"/>
    </source>
</evidence>
<dbReference type="Gene3D" id="2.70.150.10">
    <property type="entry name" value="Calcium-transporting ATPase, cytoplasmic transduction domain A"/>
    <property type="match status" value="1"/>
</dbReference>
<dbReference type="SFLD" id="SFLDS00003">
    <property type="entry name" value="Haloacid_Dehalogenase"/>
    <property type="match status" value="1"/>
</dbReference>
<dbReference type="SUPFAM" id="SSF81665">
    <property type="entry name" value="Calcium ATPase, transmembrane domain M"/>
    <property type="match status" value="1"/>
</dbReference>
<evidence type="ECO:0000256" key="14">
    <source>
        <dbReference type="ARBA" id="ARBA00023065"/>
    </source>
</evidence>
<feature type="transmembrane region" description="Helical" evidence="16">
    <location>
        <begin position="235"/>
        <end position="258"/>
    </location>
</feature>
<reference evidence="18 19" key="1">
    <citation type="submission" date="2019-09" db="EMBL/GenBank/DDBJ databases">
        <authorList>
            <person name="Depoorter E."/>
        </authorList>
    </citation>
    <scope>NUCLEOTIDE SEQUENCE [LARGE SCALE GENOMIC DNA]</scope>
    <source>
        <strain evidence="18">LMG 30113</strain>
    </source>
</reference>
<feature type="transmembrane region" description="Helical" evidence="16">
    <location>
        <begin position="610"/>
        <end position="631"/>
    </location>
</feature>
<comment type="function">
    <text evidence="16">Part of the high-affinity ATP-driven potassium transport (or Kdp) system, which catalyzes the hydrolysis of ATP coupled with the electrogenic transport of potassium into the cytoplasm. This subunit is responsible for energy coupling to the transport system and for the release of the potassium ions to the cytoplasm.</text>
</comment>
<evidence type="ECO:0000256" key="15">
    <source>
        <dbReference type="ARBA" id="ARBA00023136"/>
    </source>
</evidence>
<dbReference type="InterPro" id="IPR023214">
    <property type="entry name" value="HAD_sf"/>
</dbReference>
<dbReference type="NCBIfam" id="TIGR01494">
    <property type="entry name" value="ATPase_P-type"/>
    <property type="match status" value="2"/>
</dbReference>
<feature type="transmembrane region" description="Helical" evidence="16">
    <location>
        <begin position="651"/>
        <end position="671"/>
    </location>
</feature>
<keyword evidence="12 16" id="KW-1278">Translocase</keyword>
<evidence type="ECO:0000256" key="5">
    <source>
        <dbReference type="ARBA" id="ARBA00022553"/>
    </source>
</evidence>
<feature type="transmembrane region" description="Helical" evidence="16">
    <location>
        <begin position="270"/>
        <end position="296"/>
    </location>
</feature>
<dbReference type="FunFam" id="3.40.1110.10:FF:000007">
    <property type="entry name" value="Potassium-transporting ATPase ATP-binding subunit"/>
    <property type="match status" value="1"/>
</dbReference>
<evidence type="ECO:0000256" key="6">
    <source>
        <dbReference type="ARBA" id="ARBA00022692"/>
    </source>
</evidence>
<dbReference type="CDD" id="cd02078">
    <property type="entry name" value="P-type_ATPase_K"/>
    <property type="match status" value="1"/>
</dbReference>
<dbReference type="InterPro" id="IPR059000">
    <property type="entry name" value="ATPase_P-type_domA"/>
</dbReference>
<dbReference type="Gene3D" id="3.40.50.1000">
    <property type="entry name" value="HAD superfamily/HAD-like"/>
    <property type="match status" value="1"/>
</dbReference>
<keyword evidence="10 16" id="KW-0460">Magnesium</keyword>
<feature type="binding site" evidence="16">
    <location>
        <position position="557"/>
    </location>
    <ligand>
        <name>Mg(2+)</name>
        <dbReference type="ChEBI" id="CHEBI:18420"/>
    </ligand>
</feature>
<evidence type="ECO:0000256" key="2">
    <source>
        <dbReference type="ARBA" id="ARBA00022448"/>
    </source>
</evidence>
<proteinExistence type="inferred from homology"/>
<dbReference type="Pfam" id="PF00122">
    <property type="entry name" value="E1-E2_ATPase"/>
    <property type="match status" value="1"/>
</dbReference>
<evidence type="ECO:0000256" key="10">
    <source>
        <dbReference type="ARBA" id="ARBA00022842"/>
    </source>
</evidence>
<keyword evidence="4 16" id="KW-0633">Potassium transport</keyword>
<comment type="subcellular location">
    <subcellularLocation>
        <location evidence="16">Cell membrane</location>
        <topology evidence="16">Multi-pass membrane protein</topology>
    </subcellularLocation>
    <subcellularLocation>
        <location evidence="1">Membrane</location>
    </subcellularLocation>
</comment>
<evidence type="ECO:0000256" key="4">
    <source>
        <dbReference type="ARBA" id="ARBA00022538"/>
    </source>
</evidence>
<evidence type="ECO:0000313" key="19">
    <source>
        <dbReference type="Proteomes" id="UP000494330"/>
    </source>
</evidence>
<feature type="binding site" evidence="16">
    <location>
        <begin position="399"/>
        <end position="406"/>
    </location>
    <ligand>
        <name>ATP</name>
        <dbReference type="ChEBI" id="CHEBI:30616"/>
    </ligand>
</feature>
<feature type="binding site" evidence="16">
    <location>
        <position position="553"/>
    </location>
    <ligand>
        <name>Mg(2+)</name>
        <dbReference type="ChEBI" id="CHEBI:18420"/>
    </ligand>
</feature>
<keyword evidence="9 16" id="KW-0067">ATP-binding</keyword>
<dbReference type="InterPro" id="IPR036412">
    <property type="entry name" value="HAD-like_sf"/>
</dbReference>
<dbReference type="InterPro" id="IPR018303">
    <property type="entry name" value="ATPase_P-typ_P_site"/>
</dbReference>
<dbReference type="PROSITE" id="PS00154">
    <property type="entry name" value="ATPASE_E1_E2"/>
    <property type="match status" value="1"/>
</dbReference>
<dbReference type="InterPro" id="IPR023298">
    <property type="entry name" value="ATPase_P-typ_TM_dom_sf"/>
</dbReference>
<keyword evidence="5 16" id="KW-0597">Phosphoprotein</keyword>
<keyword evidence="19" id="KW-1185">Reference proteome</keyword>
<evidence type="ECO:0000256" key="1">
    <source>
        <dbReference type="ARBA" id="ARBA00004370"/>
    </source>
</evidence>
<dbReference type="InterPro" id="IPR044492">
    <property type="entry name" value="P_typ_ATPase_HD_dom"/>
</dbReference>
<feature type="transmembrane region" description="Helical" evidence="16">
    <location>
        <begin position="50"/>
        <end position="72"/>
    </location>
</feature>
<feature type="binding site" evidence="16">
    <location>
        <position position="366"/>
    </location>
    <ligand>
        <name>ATP</name>
        <dbReference type="ChEBI" id="CHEBI:30616"/>
    </ligand>
</feature>
<dbReference type="InterPro" id="IPR006391">
    <property type="entry name" value="P-type_ATPase_bsu_IA"/>
</dbReference>
<dbReference type="SFLD" id="SFLDG00002">
    <property type="entry name" value="C1.7:_P-type_atpase_like"/>
    <property type="match status" value="1"/>
</dbReference>
<evidence type="ECO:0000256" key="11">
    <source>
        <dbReference type="ARBA" id="ARBA00022958"/>
    </source>
</evidence>
<name>A0A6P2KV36_9BURK</name>
<dbReference type="EC" id="7.2.2.6" evidence="16"/>
<dbReference type="NCBIfam" id="TIGR01497">
    <property type="entry name" value="kdpB"/>
    <property type="match status" value="1"/>
</dbReference>
<dbReference type="SUPFAM" id="SSF81660">
    <property type="entry name" value="Metal cation-transporting ATPase, ATP-binding domain N"/>
    <property type="match status" value="1"/>
</dbReference>
<dbReference type="PANTHER" id="PTHR43743:SF1">
    <property type="entry name" value="POTASSIUM-TRANSPORTING ATPASE ATP-BINDING SUBUNIT"/>
    <property type="match status" value="1"/>
</dbReference>
<dbReference type="EMBL" id="CABVQD010000006">
    <property type="protein sequence ID" value="VWB58595.1"/>
    <property type="molecule type" value="Genomic_DNA"/>
</dbReference>
<keyword evidence="3 16" id="KW-1003">Cell membrane</keyword>
<comment type="catalytic activity">
    <reaction evidence="16">
        <text>K(+)(out) + ATP + H2O = K(+)(in) + ADP + phosphate + H(+)</text>
        <dbReference type="Rhea" id="RHEA:16777"/>
        <dbReference type="ChEBI" id="CHEBI:15377"/>
        <dbReference type="ChEBI" id="CHEBI:15378"/>
        <dbReference type="ChEBI" id="CHEBI:29103"/>
        <dbReference type="ChEBI" id="CHEBI:30616"/>
        <dbReference type="ChEBI" id="CHEBI:43474"/>
        <dbReference type="ChEBI" id="CHEBI:456216"/>
        <dbReference type="EC" id="7.2.2.6"/>
    </reaction>
</comment>
<dbReference type="Proteomes" id="UP000494330">
    <property type="component" value="Unassembled WGS sequence"/>
</dbReference>
<keyword evidence="13 16" id="KW-1133">Transmembrane helix</keyword>
<accession>A0A6P2KV36</accession>
<feature type="domain" description="P-type ATPase A" evidence="17">
    <location>
        <begin position="130"/>
        <end position="224"/>
    </location>
</feature>
<organism evidence="18 19">
    <name type="scientific">Burkholderia paludis</name>
    <dbReference type="NCBI Taxonomy" id="1506587"/>
    <lineage>
        <taxon>Bacteria</taxon>
        <taxon>Pseudomonadati</taxon>
        <taxon>Pseudomonadota</taxon>
        <taxon>Betaproteobacteria</taxon>
        <taxon>Burkholderiales</taxon>
        <taxon>Burkholderiaceae</taxon>
        <taxon>Burkholderia</taxon>
        <taxon>Burkholderia cepacia complex</taxon>
    </lineage>
</organism>
<sequence>MSLAPVTGPRSAQPGHARTAARSMFDPALVRPAIADSFRKLTPRTQFRNPVMFCVYVGSILTTILWVAALAGQAEAPSGFILAIALWLWFTVLFANFAEALAEGRSKAQAASLRSAKHNVVAKKLAAAHAKAAVEVMASTDLRKGDVVLVEAGDTIPADGDVIEGVASVDESAITGESAPVIRESGGDFSSVTGGTRVLSDWIVVRVAVNPGEAFLDRMIAMVEGAKRKKTPNEIALTILLVALTIVMLLATATLLPFSTFAVDAMKAGHVVTITALVALLVCLIPTTIGGLLSAIGVAGMSRMMQANVIATSGRAVEAAGDVDVLLLDKTGTITLGNRQASAFVPAPFVTEEALADAAQLSSLADETPEGRSIVVLAKQRFNLRERDMQALHPVFLSFSAQTRMSGVDLFPAGASPGAPGREIRKGAADAIVRYVEAHGGRVTREVEAVVTDIARRGSTPLAVAERCEGVARVLGVIELKDIVKGGIKERFAELRKMGIKTVMVTGDNRLTAAAIAAEAGVDDFLAEATPETKLATIREHQAAGRLVAMTGDGTNDAPALAQADVAVAMNTGTQAAKEAGNMVDLDSNPTKLIEIVEIGKQMLMTRGSLTTFSIANDVAKYFAIIPAAFATTYPQLRVFDVMHLASPASAILSAVIFNALIIVALIPLALKGVRYRPLGAAPLLRRNLLMYGLGGVLLPFPFIKLIDMVLVACGWA</sequence>
<feature type="binding site" evidence="16">
    <location>
        <position position="426"/>
    </location>
    <ligand>
        <name>ATP</name>
        <dbReference type="ChEBI" id="CHEBI:30616"/>
    </ligand>
</feature>
<keyword evidence="8 16" id="KW-0547">Nucleotide-binding</keyword>
<dbReference type="GO" id="GO:0008556">
    <property type="term" value="F:P-type potassium transmembrane transporter activity"/>
    <property type="evidence" value="ECO:0007669"/>
    <property type="project" value="UniProtKB-UniRule"/>
</dbReference>
<keyword evidence="11 16" id="KW-0630">Potassium</keyword>